<dbReference type="Proteomes" id="UP000321323">
    <property type="component" value="Chromosome"/>
</dbReference>
<proteinExistence type="predicted"/>
<keyword evidence="3" id="KW-1185">Reference proteome</keyword>
<feature type="transmembrane region" description="Helical" evidence="1">
    <location>
        <begin position="35"/>
        <end position="53"/>
    </location>
</feature>
<organism evidence="2 3">
    <name type="scientific">[Empedobacter] haloabium</name>
    <dbReference type="NCBI Taxonomy" id="592317"/>
    <lineage>
        <taxon>Bacteria</taxon>
        <taxon>Pseudomonadati</taxon>
        <taxon>Pseudomonadota</taxon>
        <taxon>Betaproteobacteria</taxon>
        <taxon>Burkholderiales</taxon>
        <taxon>Oxalobacteraceae</taxon>
        <taxon>Telluria group</taxon>
        <taxon>Telluria group incertae sedis</taxon>
    </lineage>
</organism>
<keyword evidence="1" id="KW-0472">Membrane</keyword>
<protein>
    <submittedName>
        <fullName evidence="2">Uncharacterized protein</fullName>
    </submittedName>
</protein>
<keyword evidence="1" id="KW-0812">Transmembrane</keyword>
<evidence type="ECO:0000256" key="1">
    <source>
        <dbReference type="SAM" id="Phobius"/>
    </source>
</evidence>
<name>A0ABZ1UHK0_9BURK</name>
<evidence type="ECO:0000313" key="2">
    <source>
        <dbReference type="EMBL" id="WUR11623.1"/>
    </source>
</evidence>
<reference evidence="2 3" key="1">
    <citation type="journal article" date="2019" name="Int. J. Syst. Evol. Microbiol.">
        <title>The Draft Whole-Genome Sequence of the Antibiotic Producer Empedobacter haloabium ATCC 31962 Provides Indications for Its Taxonomic Reclassification.</title>
        <authorList>
            <person name="Miess H."/>
            <person name="Arlt P."/>
            <person name="Apel A.K."/>
            <person name="Weber T."/>
            <person name="Nieselt K."/>
            <person name="Hanssen F."/>
            <person name="Czemmel S."/>
            <person name="Nahnsen S."/>
            <person name="Gross H."/>
        </authorList>
    </citation>
    <scope>NUCLEOTIDE SEQUENCE [LARGE SCALE GENOMIC DNA]</scope>
    <source>
        <strain evidence="2 3">ATCC 31962</strain>
    </source>
</reference>
<dbReference type="EMBL" id="CP136508">
    <property type="protein sequence ID" value="WUR11623.1"/>
    <property type="molecule type" value="Genomic_DNA"/>
</dbReference>
<evidence type="ECO:0000313" key="3">
    <source>
        <dbReference type="Proteomes" id="UP000321323"/>
    </source>
</evidence>
<accession>A0ABZ1UHK0</accession>
<feature type="transmembrane region" description="Helical" evidence="1">
    <location>
        <begin position="6"/>
        <end position="23"/>
    </location>
</feature>
<keyword evidence="1" id="KW-1133">Transmembrane helix</keyword>
<gene>
    <name evidence="2" type="ORF">E7V67_018200</name>
</gene>
<sequence length="155" mass="17331">MTVWYRIWTYILPVPMWLAEYFMRTIMKNPEADDFFPSSLAAAALGLVIPVLAPKPVAAAASVTIPAGTMLVSQSDEAVRRWATATLFGGTLLWLVTVYLSIGGRWPPGWPAQDIDQKFWIGVRLYAIAFALDERKERIGWISSRSPLSRACCRP</sequence>
<feature type="transmembrane region" description="Helical" evidence="1">
    <location>
        <begin position="82"/>
        <end position="102"/>
    </location>
</feature>